<proteinExistence type="predicted"/>
<reference evidence="1" key="1">
    <citation type="submission" date="2020-11" db="EMBL/GenBank/DDBJ databases">
        <authorList>
            <person name="Tran Van P."/>
        </authorList>
    </citation>
    <scope>NUCLEOTIDE SEQUENCE</scope>
</reference>
<protein>
    <submittedName>
        <fullName evidence="1">Uncharacterized protein</fullName>
    </submittedName>
</protein>
<dbReference type="EMBL" id="OC004803">
    <property type="protein sequence ID" value="CAD7264847.1"/>
    <property type="molecule type" value="Genomic_DNA"/>
</dbReference>
<accession>A0A7R9G2T7</accession>
<sequence length="174" mass="19685">MNGKDCLPCHTFYSRLSVMEIKAGRPLEARCGKRCHQRCLGTYHVLPQVSRKAKEQGTVIFVSEHSVRLWEVLGSSLCGEFSSRSPQGGRKGLGVRSYGTLNSLTYSTLHWRIVHKKHLKLGTCKPCKNIIQEIWTSKRHLPHSLLTHSDSTVKLVRAAEVNIVSHPKTSCRRR</sequence>
<dbReference type="AlphaFoldDB" id="A0A7R9G2T7"/>
<organism evidence="1">
    <name type="scientific">Timema shepardi</name>
    <name type="common">Walking stick</name>
    <dbReference type="NCBI Taxonomy" id="629360"/>
    <lineage>
        <taxon>Eukaryota</taxon>
        <taxon>Metazoa</taxon>
        <taxon>Ecdysozoa</taxon>
        <taxon>Arthropoda</taxon>
        <taxon>Hexapoda</taxon>
        <taxon>Insecta</taxon>
        <taxon>Pterygota</taxon>
        <taxon>Neoptera</taxon>
        <taxon>Polyneoptera</taxon>
        <taxon>Phasmatodea</taxon>
        <taxon>Timematodea</taxon>
        <taxon>Timematoidea</taxon>
        <taxon>Timematidae</taxon>
        <taxon>Timema</taxon>
    </lineage>
</organism>
<evidence type="ECO:0000313" key="1">
    <source>
        <dbReference type="EMBL" id="CAD7264847.1"/>
    </source>
</evidence>
<name>A0A7R9G2T7_TIMSH</name>
<gene>
    <name evidence="1" type="ORF">TSIB3V08_LOCUS8894</name>
</gene>